<keyword evidence="3" id="KW-1185">Reference proteome</keyword>
<evidence type="ECO:0000313" key="3">
    <source>
        <dbReference type="Proteomes" id="UP001158067"/>
    </source>
</evidence>
<keyword evidence="1" id="KW-0812">Transmembrane</keyword>
<proteinExistence type="predicted"/>
<organism evidence="2 3">
    <name type="scientific">Neorhodopirellula lusitana</name>
    <dbReference type="NCBI Taxonomy" id="445327"/>
    <lineage>
        <taxon>Bacteria</taxon>
        <taxon>Pseudomonadati</taxon>
        <taxon>Planctomycetota</taxon>
        <taxon>Planctomycetia</taxon>
        <taxon>Pirellulales</taxon>
        <taxon>Pirellulaceae</taxon>
        <taxon>Neorhodopirellula</taxon>
    </lineage>
</organism>
<keyword evidence="1" id="KW-0472">Membrane</keyword>
<dbReference type="Proteomes" id="UP001158067">
    <property type="component" value="Unassembled WGS sequence"/>
</dbReference>
<keyword evidence="1" id="KW-1133">Transmembrane helix</keyword>
<dbReference type="RefSeq" id="WP_283430884.1">
    <property type="nucleotide sequence ID" value="NZ_FXUG01000001.1"/>
</dbReference>
<dbReference type="EMBL" id="FXUG01000001">
    <property type="protein sequence ID" value="SMP41959.1"/>
    <property type="molecule type" value="Genomic_DNA"/>
</dbReference>
<sequence>MKIILRSRASRPRNGSAIILSIMAIAVISLASLAVVRSHKRMNYKQSALQARTEGRLVADGLIHREVAYWRTVADIDASARANATSPPDKTLEDSVRFSKATIGKRSVDSGRSTMDLAIVLYDKATVAASQRTSVDIAPLSP</sequence>
<evidence type="ECO:0000256" key="1">
    <source>
        <dbReference type="SAM" id="Phobius"/>
    </source>
</evidence>
<evidence type="ECO:0000313" key="2">
    <source>
        <dbReference type="EMBL" id="SMP41959.1"/>
    </source>
</evidence>
<feature type="transmembrane region" description="Helical" evidence="1">
    <location>
        <begin position="15"/>
        <end position="36"/>
    </location>
</feature>
<gene>
    <name evidence="2" type="ORF">SAMN06265222_101684</name>
</gene>
<name>A0ABY1PUD0_9BACT</name>
<protein>
    <submittedName>
        <fullName evidence="2">Uncharacterized protein</fullName>
    </submittedName>
</protein>
<accession>A0ABY1PUD0</accession>
<reference evidence="2 3" key="1">
    <citation type="submission" date="2017-05" db="EMBL/GenBank/DDBJ databases">
        <authorList>
            <person name="Varghese N."/>
            <person name="Submissions S."/>
        </authorList>
    </citation>
    <scope>NUCLEOTIDE SEQUENCE [LARGE SCALE GENOMIC DNA]</scope>
    <source>
        <strain evidence="2 3">DSM 25457</strain>
    </source>
</reference>
<comment type="caution">
    <text evidence="2">The sequence shown here is derived from an EMBL/GenBank/DDBJ whole genome shotgun (WGS) entry which is preliminary data.</text>
</comment>